<proteinExistence type="predicted"/>
<keyword evidence="5" id="KW-1185">Reference proteome</keyword>
<gene>
    <name evidence="4" type="ORF">FCH28_07835</name>
</gene>
<dbReference type="Pfam" id="PF13516">
    <property type="entry name" value="LRR_6"/>
    <property type="match status" value="4"/>
</dbReference>
<keyword evidence="2" id="KW-0433">Leucine-rich repeat</keyword>
<dbReference type="InterPro" id="IPR001611">
    <property type="entry name" value="Leu-rich_rpt"/>
</dbReference>
<dbReference type="GO" id="GO:0005096">
    <property type="term" value="F:GTPase activator activity"/>
    <property type="evidence" value="ECO:0007669"/>
    <property type="project" value="UniProtKB-KW"/>
</dbReference>
<evidence type="ECO:0000313" key="4">
    <source>
        <dbReference type="EMBL" id="TJZ57329.1"/>
    </source>
</evidence>
<dbReference type="Gene3D" id="3.80.10.10">
    <property type="entry name" value="Ribonuclease Inhibitor"/>
    <property type="match status" value="1"/>
</dbReference>
<dbReference type="InterPro" id="IPR032675">
    <property type="entry name" value="LRR_dom_sf"/>
</dbReference>
<evidence type="ECO:0000256" key="3">
    <source>
        <dbReference type="ARBA" id="ARBA00022737"/>
    </source>
</evidence>
<comment type="caution">
    <text evidence="4">The sequence shown here is derived from an EMBL/GenBank/DDBJ whole genome shotgun (WGS) entry which is preliminary data.</text>
</comment>
<dbReference type="GO" id="GO:0005829">
    <property type="term" value="C:cytosol"/>
    <property type="evidence" value="ECO:0007669"/>
    <property type="project" value="TreeGrafter"/>
</dbReference>
<dbReference type="RefSeq" id="WP_136738947.1">
    <property type="nucleotide sequence ID" value="NZ_SUMB01000002.1"/>
</dbReference>
<reference evidence="4 5" key="1">
    <citation type="submission" date="2019-04" db="EMBL/GenBank/DDBJ databases">
        <title>Streptomyces piniterrae sp. nov., a heliquinomycin-producing actinomycete isolated from rhizosphere soil of Pinus yunnanensis.</title>
        <authorList>
            <person name="Zhuang X."/>
            <person name="Zhao J."/>
        </authorList>
    </citation>
    <scope>NUCLEOTIDE SEQUENCE [LARGE SCALE GENOMIC DNA]</scope>
    <source>
        <strain evidence="5">jys28</strain>
    </source>
</reference>
<evidence type="ECO:0008006" key="6">
    <source>
        <dbReference type="Google" id="ProtNLM"/>
    </source>
</evidence>
<evidence type="ECO:0000313" key="5">
    <source>
        <dbReference type="Proteomes" id="UP000308697"/>
    </source>
</evidence>
<sequence>MDATALEQRLRDRPDDVAAWRAYGVSLREQGDARGKLIELQQRHACVADTARREELAGEIGLLMEEHRAGWDAELPTDVTVEARRHGFATKVAVEWSDEAPALIERALRSRFVTALRIKPGVDEVGEDWGNEEEHYDEDGIPIAPPPIEADALATLDLGRLVELDLSYFRIGDPGAKALTAAAGDGRIETLDLRYCGMGDVGLAALTASPNFAAVRRLHLQGNTVTAEGVRSLGGLRQLVELDLRYNRIGEDGVDALLAAPFIGSLKRLLLYRDDVSDTGVQKLASAPQLPTALRSFWRSV</sequence>
<keyword evidence="3" id="KW-0677">Repeat</keyword>
<dbReference type="InterPro" id="IPR027038">
    <property type="entry name" value="RanGap"/>
</dbReference>
<protein>
    <recommendedName>
        <fullName evidence="6">Leucine-rich repeat domain-containing protein</fullName>
    </recommendedName>
</protein>
<name>A0A4U0NRV5_9ACTN</name>
<dbReference type="PANTHER" id="PTHR24113:SF12">
    <property type="entry name" value="RAN GTPASE-ACTIVATING PROTEIN 1"/>
    <property type="match status" value="1"/>
</dbReference>
<dbReference type="OrthoDB" id="4144821at2"/>
<dbReference type="Proteomes" id="UP000308697">
    <property type="component" value="Unassembled WGS sequence"/>
</dbReference>
<dbReference type="GO" id="GO:0031267">
    <property type="term" value="F:small GTPase binding"/>
    <property type="evidence" value="ECO:0007669"/>
    <property type="project" value="TreeGrafter"/>
</dbReference>
<dbReference type="PANTHER" id="PTHR24113">
    <property type="entry name" value="RAN GTPASE-ACTIVATING PROTEIN 1"/>
    <property type="match status" value="1"/>
</dbReference>
<keyword evidence="1" id="KW-0343">GTPase activation</keyword>
<dbReference type="AlphaFoldDB" id="A0A4U0NRV5"/>
<organism evidence="4 5">
    <name type="scientific">Streptomyces piniterrae</name>
    <dbReference type="NCBI Taxonomy" id="2571125"/>
    <lineage>
        <taxon>Bacteria</taxon>
        <taxon>Bacillati</taxon>
        <taxon>Actinomycetota</taxon>
        <taxon>Actinomycetes</taxon>
        <taxon>Kitasatosporales</taxon>
        <taxon>Streptomycetaceae</taxon>
        <taxon>Streptomyces</taxon>
    </lineage>
</organism>
<dbReference type="GO" id="GO:0048471">
    <property type="term" value="C:perinuclear region of cytoplasm"/>
    <property type="evidence" value="ECO:0007669"/>
    <property type="project" value="TreeGrafter"/>
</dbReference>
<dbReference type="GO" id="GO:0006913">
    <property type="term" value="P:nucleocytoplasmic transport"/>
    <property type="evidence" value="ECO:0007669"/>
    <property type="project" value="TreeGrafter"/>
</dbReference>
<evidence type="ECO:0000256" key="2">
    <source>
        <dbReference type="ARBA" id="ARBA00022614"/>
    </source>
</evidence>
<dbReference type="EMBL" id="SUMB01000002">
    <property type="protein sequence ID" value="TJZ57329.1"/>
    <property type="molecule type" value="Genomic_DNA"/>
</dbReference>
<accession>A0A4U0NRV5</accession>
<dbReference type="SMART" id="SM00368">
    <property type="entry name" value="LRR_RI"/>
    <property type="match status" value="4"/>
</dbReference>
<dbReference type="SUPFAM" id="SSF52047">
    <property type="entry name" value="RNI-like"/>
    <property type="match status" value="1"/>
</dbReference>
<evidence type="ECO:0000256" key="1">
    <source>
        <dbReference type="ARBA" id="ARBA00022468"/>
    </source>
</evidence>